<comment type="caution">
    <text evidence="8">The sequence shown here is derived from an EMBL/GenBank/DDBJ whole genome shotgun (WGS) entry which is preliminary data.</text>
</comment>
<dbReference type="PANTHER" id="PTHR11129:SF2">
    <property type="entry name" value="GERANYLGERANYL TRANSFERASE TYPE-2 SUBUNIT ALPHA"/>
    <property type="match status" value="1"/>
</dbReference>
<dbReference type="PANTHER" id="PTHR11129">
    <property type="entry name" value="PROTEIN FARNESYLTRANSFERASE ALPHA SUBUNIT/RAB GERANYLGERANYL TRANSFERASE ALPHA SUBUNIT"/>
    <property type="match status" value="1"/>
</dbReference>
<evidence type="ECO:0000256" key="4">
    <source>
        <dbReference type="ARBA" id="ARBA00022737"/>
    </source>
</evidence>
<reference evidence="8" key="1">
    <citation type="journal article" date="2020" name="bioRxiv">
        <title>Comparative genomics of Chlamydomonas.</title>
        <authorList>
            <person name="Craig R.J."/>
            <person name="Hasan A.R."/>
            <person name="Ness R.W."/>
            <person name="Keightley P.D."/>
        </authorList>
    </citation>
    <scope>NUCLEOTIDE SEQUENCE</scope>
    <source>
        <strain evidence="8">CCAP 11/173</strain>
    </source>
</reference>
<evidence type="ECO:0000256" key="6">
    <source>
        <dbReference type="RuleBase" id="RU367120"/>
    </source>
</evidence>
<evidence type="ECO:0000256" key="2">
    <source>
        <dbReference type="ARBA" id="ARBA00022602"/>
    </source>
</evidence>
<evidence type="ECO:0000313" key="8">
    <source>
        <dbReference type="EMBL" id="KAG2442245.1"/>
    </source>
</evidence>
<feature type="compositionally biased region" description="Low complexity" evidence="7">
    <location>
        <begin position="293"/>
        <end position="318"/>
    </location>
</feature>
<dbReference type="GO" id="GO:0005968">
    <property type="term" value="C:Rab-protein geranylgeranyltransferase complex"/>
    <property type="evidence" value="ECO:0007669"/>
    <property type="project" value="TreeGrafter"/>
</dbReference>
<feature type="region of interest" description="Disordered" evidence="7">
    <location>
        <begin position="293"/>
        <end position="332"/>
    </location>
</feature>
<evidence type="ECO:0000256" key="7">
    <source>
        <dbReference type="SAM" id="MobiDB-lite"/>
    </source>
</evidence>
<feature type="compositionally biased region" description="Basic and acidic residues" evidence="7">
    <location>
        <begin position="320"/>
        <end position="332"/>
    </location>
</feature>
<sequence>MHGRPREYKNKLKADPKAQEAYKKKVDAIRNGTALVLEFRRQKKYESAILDAAAKLLKVVPEIYTLWNYRREALEPVFAAGGEEAVHASEGELALTQACLMENPKSYSTWHHRKWVVGQGLAPLDRELQLVTRALDEDQRNFHAWNYRQFVCRRLGRSAQDELAYVEEKIIQNFSNYSAWHFRTMLLHQMYGTPGGQGAAEGTGAPAAAAAAAAAAASAPATSAATAGSASQRSPIPHEVLDAEYDMVHQAFATDARDESPWTYYRWLVGNTLAHLGPAAAASAAASASAASASGAPATSGGAGADADPAPAPGAAGAERGGEAGHLEHGEVEEEARARVAAVLEREAARLQEDHLAAEPDAKRPLLALARLREAQARLGLAGSADAGAALLEEARGIYRRLMDIDPLRRGYYQDALEGRAFVVVQALGTV</sequence>
<dbReference type="PROSITE" id="PS51147">
    <property type="entry name" value="PFTA"/>
    <property type="match status" value="3"/>
</dbReference>
<dbReference type="GO" id="GO:0097354">
    <property type="term" value="P:prenylation"/>
    <property type="evidence" value="ECO:0007669"/>
    <property type="project" value="UniProtKB-UniRule"/>
</dbReference>
<comment type="similarity">
    <text evidence="1 6">Belongs to the protein prenyltransferase subunit alpha family.</text>
</comment>
<evidence type="ECO:0000256" key="1">
    <source>
        <dbReference type="ARBA" id="ARBA00006734"/>
    </source>
</evidence>
<organism evidence="8 9">
    <name type="scientific">Chlamydomonas schloesseri</name>
    <dbReference type="NCBI Taxonomy" id="2026947"/>
    <lineage>
        <taxon>Eukaryota</taxon>
        <taxon>Viridiplantae</taxon>
        <taxon>Chlorophyta</taxon>
        <taxon>core chlorophytes</taxon>
        <taxon>Chlorophyceae</taxon>
        <taxon>CS clade</taxon>
        <taxon>Chlamydomonadales</taxon>
        <taxon>Chlamydomonadaceae</taxon>
        <taxon>Chlamydomonas</taxon>
    </lineage>
</organism>
<evidence type="ECO:0000313" key="9">
    <source>
        <dbReference type="Proteomes" id="UP000613740"/>
    </source>
</evidence>
<dbReference type="Gene3D" id="1.25.40.120">
    <property type="entry name" value="Protein prenylyltransferase"/>
    <property type="match status" value="1"/>
</dbReference>
<dbReference type="InterPro" id="IPR002088">
    <property type="entry name" value="Prenyl_trans_a"/>
</dbReference>
<dbReference type="SUPFAM" id="SSF48439">
    <property type="entry name" value="Protein prenylyltransferase"/>
    <property type="match status" value="1"/>
</dbReference>
<keyword evidence="3 6" id="KW-0808">Transferase</keyword>
<gene>
    <name evidence="8" type="ORF">HYH02_009729</name>
</gene>
<dbReference type="OrthoDB" id="1658at2759"/>
<keyword evidence="4" id="KW-0677">Repeat</keyword>
<evidence type="ECO:0000256" key="3">
    <source>
        <dbReference type="ARBA" id="ARBA00022679"/>
    </source>
</evidence>
<dbReference type="EC" id="2.5.1.60" evidence="6"/>
<keyword evidence="2 6" id="KW-0637">Prenyltransferase</keyword>
<comment type="catalytic activity">
    <reaction evidence="5 6">
        <text>geranylgeranyl diphosphate + L-cysteinyl-[protein] = S-geranylgeranyl-L-cysteinyl-[protein] + diphosphate</text>
        <dbReference type="Rhea" id="RHEA:21240"/>
        <dbReference type="Rhea" id="RHEA-COMP:10131"/>
        <dbReference type="Rhea" id="RHEA-COMP:11537"/>
        <dbReference type="ChEBI" id="CHEBI:29950"/>
        <dbReference type="ChEBI" id="CHEBI:33019"/>
        <dbReference type="ChEBI" id="CHEBI:57533"/>
        <dbReference type="ChEBI" id="CHEBI:86021"/>
        <dbReference type="EC" id="2.5.1.60"/>
    </reaction>
</comment>
<accession>A0A835TNI6</accession>
<proteinExistence type="inferred from homology"/>
<comment type="function">
    <text evidence="6">Catalyzes the transfer of a geranyl-geranyl moiety from geranyl-geranyl pyrophosphate to cysteines occuring in specific C-terminal amino acid sequences.</text>
</comment>
<dbReference type="GO" id="GO:0004663">
    <property type="term" value="F:Rab geranylgeranyltransferase activity"/>
    <property type="evidence" value="ECO:0007669"/>
    <property type="project" value="UniProtKB-UniRule"/>
</dbReference>
<dbReference type="EMBL" id="JAEHOD010000033">
    <property type="protein sequence ID" value="KAG2442245.1"/>
    <property type="molecule type" value="Genomic_DNA"/>
</dbReference>
<dbReference type="AlphaFoldDB" id="A0A835TNI6"/>
<keyword evidence="9" id="KW-1185">Reference proteome</keyword>
<dbReference type="Pfam" id="PF01239">
    <property type="entry name" value="PPTA"/>
    <property type="match status" value="4"/>
</dbReference>
<name>A0A835TNI6_9CHLO</name>
<evidence type="ECO:0000256" key="5">
    <source>
        <dbReference type="ARBA" id="ARBA00047658"/>
    </source>
</evidence>
<protein>
    <recommendedName>
        <fullName evidence="6">Geranylgeranyl transferase type-2 subunit alpha</fullName>
        <ecNumber evidence="6">2.5.1.60</ecNumber>
    </recommendedName>
    <alternativeName>
        <fullName evidence="6">Geranylgeranyl transferase type II subunit alpha</fullName>
    </alternativeName>
</protein>
<dbReference type="Proteomes" id="UP000613740">
    <property type="component" value="Unassembled WGS sequence"/>
</dbReference>